<dbReference type="AlphaFoldDB" id="A0AAV7Y0U0"/>
<dbReference type="EMBL" id="JANTQA010000076">
    <property type="protein sequence ID" value="KAJ3423481.1"/>
    <property type="molecule type" value="Genomic_DNA"/>
</dbReference>
<name>A0AAV7Y0U0_9EUKA</name>
<protein>
    <submittedName>
        <fullName evidence="1">Voltage-dependent anion-selective channel</fullName>
    </submittedName>
</protein>
<organism evidence="1 2">
    <name type="scientific">Anaeramoeba flamelloides</name>
    <dbReference type="NCBI Taxonomy" id="1746091"/>
    <lineage>
        <taxon>Eukaryota</taxon>
        <taxon>Metamonada</taxon>
        <taxon>Anaeramoebidae</taxon>
        <taxon>Anaeramoeba</taxon>
    </lineage>
</organism>
<proteinExistence type="predicted"/>
<dbReference type="InterPro" id="IPR001925">
    <property type="entry name" value="Porin_Euk"/>
</dbReference>
<sequence length="285" mass="32558">MNKLPFFKAIALYDIGKKSNRIHSKHKPINLLKLSATDSSGLDLELEIKNVGLRKKDRFLTAFSTGYSDENLFSLSTKYTSLDQVFIRFSINNIIKGLDITIDAQDQPTSFLTSLKYKNDYLTCQSSSNFLLGDLQFSGATKIKDDFALGTNIKYNYKTPKTTFQFLAEYQTNESSLLNFSYQYVQHKINFSFYRQIHPKVGVSLLNSFKFGQRSNKIQLGSRVTFDERTELCSFINTKKKIGFSLKRNCCKDINLSINSIFNLTDLKKFSSQNIGFGVSIKTKL</sequence>
<dbReference type="InterPro" id="IPR027246">
    <property type="entry name" value="Porin_Euk/Tom40"/>
</dbReference>
<reference evidence="1" key="1">
    <citation type="submission" date="2022-08" db="EMBL/GenBank/DDBJ databases">
        <title>Novel sulphate-reducing endosymbionts in the free-living metamonad Anaeramoeba.</title>
        <authorList>
            <person name="Jerlstrom-Hultqvist J."/>
            <person name="Cepicka I."/>
            <person name="Gallot-Lavallee L."/>
            <person name="Salas-Leiva D."/>
            <person name="Curtis B.A."/>
            <person name="Zahonova K."/>
            <person name="Pipaliya S."/>
            <person name="Dacks J."/>
            <person name="Roger A.J."/>
        </authorList>
    </citation>
    <scope>NUCLEOTIDE SEQUENCE</scope>
    <source>
        <strain evidence="1">Busselton2</strain>
    </source>
</reference>
<gene>
    <name evidence="1" type="ORF">M0812_30010</name>
</gene>
<dbReference type="Proteomes" id="UP001146793">
    <property type="component" value="Unassembled WGS sequence"/>
</dbReference>
<dbReference type="PANTHER" id="PTHR11743:SF70">
    <property type="entry name" value="GH26960P-RELATED"/>
    <property type="match status" value="1"/>
</dbReference>
<comment type="caution">
    <text evidence="1">The sequence shown here is derived from an EMBL/GenBank/DDBJ whole genome shotgun (WGS) entry which is preliminary data.</text>
</comment>
<dbReference type="Gene3D" id="2.40.160.10">
    <property type="entry name" value="Porin"/>
    <property type="match status" value="1"/>
</dbReference>
<dbReference type="PANTHER" id="PTHR11743">
    <property type="entry name" value="VOLTAGE-DEPENDENT ANION-SELECTIVE CHANNEL"/>
    <property type="match status" value="1"/>
</dbReference>
<dbReference type="GO" id="GO:0008308">
    <property type="term" value="F:voltage-gated monoatomic anion channel activity"/>
    <property type="evidence" value="ECO:0007669"/>
    <property type="project" value="InterPro"/>
</dbReference>
<evidence type="ECO:0000313" key="2">
    <source>
        <dbReference type="Proteomes" id="UP001146793"/>
    </source>
</evidence>
<accession>A0AAV7Y0U0</accession>
<dbReference type="InterPro" id="IPR023614">
    <property type="entry name" value="Porin_dom_sf"/>
</dbReference>
<dbReference type="Pfam" id="PF01459">
    <property type="entry name" value="Porin_3"/>
    <property type="match status" value="1"/>
</dbReference>
<dbReference type="GO" id="GO:0005741">
    <property type="term" value="C:mitochondrial outer membrane"/>
    <property type="evidence" value="ECO:0007669"/>
    <property type="project" value="InterPro"/>
</dbReference>
<evidence type="ECO:0000313" key="1">
    <source>
        <dbReference type="EMBL" id="KAJ3423481.1"/>
    </source>
</evidence>